<evidence type="ECO:0000313" key="1">
    <source>
        <dbReference type="EMBL" id="KAK0612561.1"/>
    </source>
</evidence>
<protein>
    <submittedName>
        <fullName evidence="1">Uncharacterized protein</fullName>
    </submittedName>
</protein>
<evidence type="ECO:0000313" key="2">
    <source>
        <dbReference type="Proteomes" id="UP001174934"/>
    </source>
</evidence>
<dbReference type="AlphaFoldDB" id="A0AA39TPP3"/>
<dbReference type="EMBL" id="JAULSR010000009">
    <property type="protein sequence ID" value="KAK0612561.1"/>
    <property type="molecule type" value="Genomic_DNA"/>
</dbReference>
<sequence length="118" mass="13736">MSTIWTDETGVMLCMLGNVKVLTRKEDPQDYRGAGIKRTNGYRHRMHQCRWSGFVTNDYLASLYSSKQLDHIPCSWMVTSLPLRYATRLITEVDYSSASQQPFVYLFVYVQSARTHMQ</sequence>
<accession>A0AA39TPP3</accession>
<comment type="caution">
    <text evidence="1">The sequence shown here is derived from an EMBL/GenBank/DDBJ whole genome shotgun (WGS) entry which is preliminary data.</text>
</comment>
<dbReference type="Proteomes" id="UP001174934">
    <property type="component" value="Unassembled WGS sequence"/>
</dbReference>
<proteinExistence type="predicted"/>
<gene>
    <name evidence="1" type="ORF">B0T17DRAFT_409734</name>
</gene>
<organism evidence="1 2">
    <name type="scientific">Bombardia bombarda</name>
    <dbReference type="NCBI Taxonomy" id="252184"/>
    <lineage>
        <taxon>Eukaryota</taxon>
        <taxon>Fungi</taxon>
        <taxon>Dikarya</taxon>
        <taxon>Ascomycota</taxon>
        <taxon>Pezizomycotina</taxon>
        <taxon>Sordariomycetes</taxon>
        <taxon>Sordariomycetidae</taxon>
        <taxon>Sordariales</taxon>
        <taxon>Lasiosphaeriaceae</taxon>
        <taxon>Bombardia</taxon>
    </lineage>
</organism>
<keyword evidence="2" id="KW-1185">Reference proteome</keyword>
<reference evidence="1" key="1">
    <citation type="submission" date="2023-06" db="EMBL/GenBank/DDBJ databases">
        <title>Genome-scale phylogeny and comparative genomics of the fungal order Sordariales.</title>
        <authorList>
            <consortium name="Lawrence Berkeley National Laboratory"/>
            <person name="Hensen N."/>
            <person name="Bonometti L."/>
            <person name="Westerberg I."/>
            <person name="Brannstrom I.O."/>
            <person name="Guillou S."/>
            <person name="Cros-Aarteil S."/>
            <person name="Calhoun S."/>
            <person name="Haridas S."/>
            <person name="Kuo A."/>
            <person name="Mondo S."/>
            <person name="Pangilinan J."/>
            <person name="Riley R."/>
            <person name="LaButti K."/>
            <person name="Andreopoulos B."/>
            <person name="Lipzen A."/>
            <person name="Chen C."/>
            <person name="Yanf M."/>
            <person name="Daum C."/>
            <person name="Ng V."/>
            <person name="Clum A."/>
            <person name="Steindorff A."/>
            <person name="Ohm R."/>
            <person name="Martin F."/>
            <person name="Silar P."/>
            <person name="Natvig D."/>
            <person name="Lalanne C."/>
            <person name="Gautier V."/>
            <person name="Ament-velasquez S.L."/>
            <person name="Kruys A."/>
            <person name="Hutchinson M.I."/>
            <person name="Powell A.J."/>
            <person name="Barry K."/>
            <person name="Miller A.N."/>
            <person name="Grigoriev I.V."/>
            <person name="Debuchy R."/>
            <person name="Gladieux P."/>
            <person name="Thoren M.H."/>
            <person name="Johannesson H."/>
        </authorList>
    </citation>
    <scope>NUCLEOTIDE SEQUENCE</scope>
    <source>
        <strain evidence="1">SMH3391-2</strain>
    </source>
</reference>
<name>A0AA39TPP3_9PEZI</name>